<protein>
    <submittedName>
        <fullName evidence="2">Uncharacterized protein</fullName>
    </submittedName>
</protein>
<evidence type="ECO:0000313" key="2">
    <source>
        <dbReference type="EMBL" id="QDE47309.1"/>
    </source>
</evidence>
<feature type="chain" id="PRO_5021506734" evidence="1">
    <location>
        <begin position="20"/>
        <end position="70"/>
    </location>
</feature>
<evidence type="ECO:0000256" key="1">
    <source>
        <dbReference type="SAM" id="SignalP"/>
    </source>
</evidence>
<dbReference type="Proteomes" id="UP000318237">
    <property type="component" value="Chromosome"/>
</dbReference>
<feature type="signal peptide" evidence="1">
    <location>
        <begin position="1"/>
        <end position="19"/>
    </location>
</feature>
<dbReference type="AlphaFoldDB" id="A0A4Y5ZSN3"/>
<keyword evidence="1" id="KW-0732">Signal</keyword>
<name>A0A4Y5ZSN3_9ENTR</name>
<dbReference type="EMBL" id="CP041054">
    <property type="protein sequence ID" value="QDE47309.1"/>
    <property type="molecule type" value="Genomic_DNA"/>
</dbReference>
<proteinExistence type="predicted"/>
<accession>A0A4Y5ZSN3</accession>
<reference evidence="2 3" key="1">
    <citation type="submission" date="2019-06" db="EMBL/GenBank/DDBJ databases">
        <title>Whole genome sequencing of XDR Enterobacter.</title>
        <authorList>
            <person name="Gnana Soundari P."/>
            <person name="Vijayakumar R."/>
            <person name="Krishnan P."/>
        </authorList>
    </citation>
    <scope>NUCLEOTIDE SEQUENCE [LARGE SCALE GENOMIC DNA]</scope>
    <source>
        <strain evidence="2 3">C126</strain>
    </source>
</reference>
<evidence type="ECO:0000313" key="3">
    <source>
        <dbReference type="Proteomes" id="UP000318237"/>
    </source>
</evidence>
<sequence length="70" mass="7729">MKKIMMGAVLLAVCGSAFASELPPTDYTCIRETETGFNVIGIKYAQYEGQYPFILLVNQTQALHIIAMTL</sequence>
<organism evidence="2 3">
    <name type="scientific">Enterobacter hormaechei</name>
    <dbReference type="NCBI Taxonomy" id="158836"/>
    <lineage>
        <taxon>Bacteria</taxon>
        <taxon>Pseudomonadati</taxon>
        <taxon>Pseudomonadota</taxon>
        <taxon>Gammaproteobacteria</taxon>
        <taxon>Enterobacterales</taxon>
        <taxon>Enterobacteriaceae</taxon>
        <taxon>Enterobacter</taxon>
        <taxon>Enterobacter cloacae complex</taxon>
    </lineage>
</organism>
<gene>
    <name evidence="2" type="ORF">EIN43_06960</name>
</gene>